<keyword evidence="1" id="KW-1133">Transmembrane helix</keyword>
<organism evidence="2 3">
    <name type="scientific">Kibdelosporangium banguiense</name>
    <dbReference type="NCBI Taxonomy" id="1365924"/>
    <lineage>
        <taxon>Bacteria</taxon>
        <taxon>Bacillati</taxon>
        <taxon>Actinomycetota</taxon>
        <taxon>Actinomycetes</taxon>
        <taxon>Pseudonocardiales</taxon>
        <taxon>Pseudonocardiaceae</taxon>
        <taxon>Kibdelosporangium</taxon>
    </lineage>
</organism>
<name>A0ABS4TPN5_9PSEU</name>
<keyword evidence="1" id="KW-0812">Transmembrane</keyword>
<dbReference type="EMBL" id="JAGINW010000001">
    <property type="protein sequence ID" value="MBP2326361.1"/>
    <property type="molecule type" value="Genomic_DNA"/>
</dbReference>
<feature type="transmembrane region" description="Helical" evidence="1">
    <location>
        <begin position="21"/>
        <end position="39"/>
    </location>
</feature>
<sequence length="635" mass="67970">MSGPSPAQEDDPARQDHKVPWKVAWLLSAACTVGTIVVIQPPAGFWPWAIFLASVAGLTFLASHGSSAFWKWIMGIPPTTIALMVKTAVVTLTVVAMLVGIALAAGRPMINFVNKMFLGCPHPAEVRVMTTPELLTIYRGLADEFERVAAEKNLDCRPAELHVYAPSPRKAREGLAAGWSPEYLSDHGPRPDIWLPDAKVHVDELRHRREVSGFGPDMQVIDSIATTPIVLGMPASAGIKQDDPEWQGRRWATLVRNLRAKGLGLIRPAPEVSTVGDFGTVAIYTSENSGVGLAENPAPARDFEHWVDATSAAGRFPVGGTGPELMRRQRELGKDARPMVMSEQELVEFNEAVRGRNGRGCDAENGPEGCLLAFYPIDTHRLDLPFAQLTWPDSAQSEEQKKAAAEFGAWLTSTEGRSALISGRLRPPAMTVRLPLTKANGVVPGAPQTYVTMANPPPAVRDSMLAIRDKAKQTGKVLISVDASGSMRERVGRDTRFALTTAAVHAAYDQLAQRAEVSLNVFSATLGIVPVTRDSLAAVSPAGNTPQYRAILKGMQTVGRDGVLVVVTDGADNVNDVAPQQLLEQAGVRVLVLAFGEASCATQALTDVTTKTGGGCRQAGISSLTADLAELLRGV</sequence>
<keyword evidence="1" id="KW-0472">Membrane</keyword>
<accession>A0ABS4TPN5</accession>
<dbReference type="Proteomes" id="UP001519332">
    <property type="component" value="Unassembled WGS sequence"/>
</dbReference>
<evidence type="ECO:0000313" key="3">
    <source>
        <dbReference type="Proteomes" id="UP001519332"/>
    </source>
</evidence>
<keyword evidence="3" id="KW-1185">Reference proteome</keyword>
<dbReference type="CDD" id="cd00198">
    <property type="entry name" value="vWFA"/>
    <property type="match status" value="1"/>
</dbReference>
<reference evidence="2 3" key="1">
    <citation type="submission" date="2021-03" db="EMBL/GenBank/DDBJ databases">
        <title>Sequencing the genomes of 1000 actinobacteria strains.</title>
        <authorList>
            <person name="Klenk H.-P."/>
        </authorList>
    </citation>
    <scope>NUCLEOTIDE SEQUENCE [LARGE SCALE GENOMIC DNA]</scope>
    <source>
        <strain evidence="2 3">DSM 46670</strain>
    </source>
</reference>
<feature type="transmembrane region" description="Helical" evidence="1">
    <location>
        <begin position="83"/>
        <end position="106"/>
    </location>
</feature>
<comment type="caution">
    <text evidence="2">The sequence shown here is derived from an EMBL/GenBank/DDBJ whole genome shotgun (WGS) entry which is preliminary data.</text>
</comment>
<gene>
    <name evidence="2" type="ORF">JOF56_006746</name>
</gene>
<dbReference type="RefSeq" id="WP_209643435.1">
    <property type="nucleotide sequence ID" value="NZ_JAGINW010000001.1"/>
</dbReference>
<proteinExistence type="predicted"/>
<evidence type="ECO:0000313" key="2">
    <source>
        <dbReference type="EMBL" id="MBP2326361.1"/>
    </source>
</evidence>
<evidence type="ECO:0000256" key="1">
    <source>
        <dbReference type="SAM" id="Phobius"/>
    </source>
</evidence>
<dbReference type="Gene3D" id="3.40.50.410">
    <property type="entry name" value="von Willebrand factor, type A domain"/>
    <property type="match status" value="1"/>
</dbReference>
<dbReference type="SUPFAM" id="SSF53300">
    <property type="entry name" value="vWA-like"/>
    <property type="match status" value="1"/>
</dbReference>
<dbReference type="InterPro" id="IPR036465">
    <property type="entry name" value="vWFA_dom_sf"/>
</dbReference>
<protein>
    <submittedName>
        <fullName evidence="2">Mg-chelatase subunit ChlD</fullName>
    </submittedName>
</protein>
<feature type="transmembrane region" description="Helical" evidence="1">
    <location>
        <begin position="45"/>
        <end position="62"/>
    </location>
</feature>